<organism evidence="2 3">
    <name type="scientific">Symbiodinium microadriaticum</name>
    <name type="common">Dinoflagellate</name>
    <name type="synonym">Zooxanthella microadriatica</name>
    <dbReference type="NCBI Taxonomy" id="2951"/>
    <lineage>
        <taxon>Eukaryota</taxon>
        <taxon>Sar</taxon>
        <taxon>Alveolata</taxon>
        <taxon>Dinophyceae</taxon>
        <taxon>Suessiales</taxon>
        <taxon>Symbiodiniaceae</taxon>
        <taxon>Symbiodinium</taxon>
    </lineage>
</organism>
<keyword evidence="3" id="KW-1185">Reference proteome</keyword>
<evidence type="ECO:0000313" key="2">
    <source>
        <dbReference type="EMBL" id="OLP99445.1"/>
    </source>
</evidence>
<feature type="chain" id="PRO_5012254889" evidence="1">
    <location>
        <begin position="26"/>
        <end position="181"/>
    </location>
</feature>
<proteinExistence type="predicted"/>
<reference evidence="2 3" key="1">
    <citation type="submission" date="2016-02" db="EMBL/GenBank/DDBJ databases">
        <title>Genome analysis of coral dinoflagellate symbionts highlights evolutionary adaptations to a symbiotic lifestyle.</title>
        <authorList>
            <person name="Aranda M."/>
            <person name="Li Y."/>
            <person name="Liew Y.J."/>
            <person name="Baumgarten S."/>
            <person name="Simakov O."/>
            <person name="Wilson M."/>
            <person name="Piel J."/>
            <person name="Ashoor H."/>
            <person name="Bougouffa S."/>
            <person name="Bajic V.B."/>
            <person name="Ryu T."/>
            <person name="Ravasi T."/>
            <person name="Bayer T."/>
            <person name="Micklem G."/>
            <person name="Kim H."/>
            <person name="Bhak J."/>
            <person name="Lajeunesse T.C."/>
            <person name="Voolstra C.R."/>
        </authorList>
    </citation>
    <scope>NUCLEOTIDE SEQUENCE [LARGE SCALE GENOMIC DNA]</scope>
    <source>
        <strain evidence="2 3">CCMP2467</strain>
    </source>
</reference>
<protein>
    <submittedName>
        <fullName evidence="2">Uncharacterized protein</fullName>
    </submittedName>
</protein>
<evidence type="ECO:0000313" key="3">
    <source>
        <dbReference type="Proteomes" id="UP000186817"/>
    </source>
</evidence>
<sequence>MQSMVLRSGANILFSALRLTLVTWGGKCESLLAKALRYCADGGDDDCHSDNDSADENDDHNYDNRSMPSEYACVCDNDNDSGYGEQLCQFLGYGNKHDHDSDDDNDHDDDYDYHHYYFYCYDDYHYHYQYHYHYLEPPAPRRLARNDKLRRFPNGGLWWQDLEDLVDEDDLHDLHDLGRSS</sequence>
<accession>A0A1Q9DW90</accession>
<name>A0A1Q9DW90_SYMMI</name>
<feature type="signal peptide" evidence="1">
    <location>
        <begin position="1"/>
        <end position="25"/>
    </location>
</feature>
<dbReference type="EMBL" id="LSRX01000362">
    <property type="protein sequence ID" value="OLP99445.1"/>
    <property type="molecule type" value="Genomic_DNA"/>
</dbReference>
<gene>
    <name evidence="2" type="ORF">AK812_SmicGene18001</name>
</gene>
<evidence type="ECO:0000256" key="1">
    <source>
        <dbReference type="SAM" id="SignalP"/>
    </source>
</evidence>
<comment type="caution">
    <text evidence="2">The sequence shown here is derived from an EMBL/GenBank/DDBJ whole genome shotgun (WGS) entry which is preliminary data.</text>
</comment>
<keyword evidence="1" id="KW-0732">Signal</keyword>
<dbReference type="AlphaFoldDB" id="A0A1Q9DW90"/>
<dbReference type="Proteomes" id="UP000186817">
    <property type="component" value="Unassembled WGS sequence"/>
</dbReference>